<evidence type="ECO:0000256" key="8">
    <source>
        <dbReference type="ARBA" id="ARBA00022617"/>
    </source>
</evidence>
<dbReference type="Proteomes" id="UP000484255">
    <property type="component" value="Unassembled WGS sequence"/>
</dbReference>
<dbReference type="GO" id="GO:0004129">
    <property type="term" value="F:cytochrome-c oxidase activity"/>
    <property type="evidence" value="ECO:0007669"/>
    <property type="project" value="UniProtKB-EC"/>
</dbReference>
<dbReference type="Gene3D" id="1.20.210.10">
    <property type="entry name" value="Cytochrome c oxidase-like, subunit I domain"/>
    <property type="match status" value="1"/>
</dbReference>
<feature type="binding site" evidence="19">
    <location>
        <position position="261"/>
    </location>
    <ligand>
        <name>Cu cation</name>
        <dbReference type="ChEBI" id="CHEBI:23378"/>
        <label>B</label>
    </ligand>
</feature>
<dbReference type="AlphaFoldDB" id="A0A7C9TK24"/>
<feature type="transmembrane region" description="Helical" evidence="21">
    <location>
        <begin position="240"/>
        <end position="257"/>
    </location>
</feature>
<feature type="transmembrane region" description="Helical" evidence="21">
    <location>
        <begin position="64"/>
        <end position="84"/>
    </location>
</feature>
<dbReference type="RefSeq" id="WP_163458009.1">
    <property type="nucleotide sequence ID" value="NZ_JAAGOH010000015.1"/>
</dbReference>
<evidence type="ECO:0000256" key="11">
    <source>
        <dbReference type="ARBA" id="ARBA00022723"/>
    </source>
</evidence>
<protein>
    <recommendedName>
        <fullName evidence="5">cytochrome-c oxidase</fullName>
        <ecNumber evidence="5">7.1.1.9</ecNumber>
    </recommendedName>
</protein>
<keyword evidence="24" id="KW-1185">Reference proteome</keyword>
<comment type="caution">
    <text evidence="23">The sequence shown here is derived from an EMBL/GenBank/DDBJ whole genome shotgun (WGS) entry which is preliminary data.</text>
</comment>
<feature type="transmembrane region" description="Helical" evidence="21">
    <location>
        <begin position="165"/>
        <end position="187"/>
    </location>
</feature>
<feature type="transmembrane region" description="Helical" evidence="21">
    <location>
        <begin position="277"/>
        <end position="297"/>
    </location>
</feature>
<evidence type="ECO:0000313" key="24">
    <source>
        <dbReference type="Proteomes" id="UP000484255"/>
    </source>
</evidence>
<keyword evidence="14 21" id="KW-1133">Transmembrane helix</keyword>
<dbReference type="InterPro" id="IPR023615">
    <property type="entry name" value="Cyt_c_Oxase_su1_BS"/>
</dbReference>
<evidence type="ECO:0000256" key="15">
    <source>
        <dbReference type="ARBA" id="ARBA00023004"/>
    </source>
</evidence>
<dbReference type="InterPro" id="IPR004677">
    <property type="entry name" value="Cyt_c_oxidase_cbb3_su1"/>
</dbReference>
<evidence type="ECO:0000256" key="16">
    <source>
        <dbReference type="ARBA" id="ARBA00023008"/>
    </source>
</evidence>
<evidence type="ECO:0000256" key="2">
    <source>
        <dbReference type="ARBA" id="ARBA00004651"/>
    </source>
</evidence>
<keyword evidence="15 19" id="KW-0408">Iron</keyword>
<proteinExistence type="inferred from homology"/>
<dbReference type="CDD" id="cd01661">
    <property type="entry name" value="cbb3_Oxidase_I"/>
    <property type="match status" value="1"/>
</dbReference>
<organism evidence="23 24">
    <name type="scientific">Ideonella livida</name>
    <dbReference type="NCBI Taxonomy" id="2707176"/>
    <lineage>
        <taxon>Bacteria</taxon>
        <taxon>Pseudomonadati</taxon>
        <taxon>Pseudomonadota</taxon>
        <taxon>Betaproteobacteria</taxon>
        <taxon>Burkholderiales</taxon>
        <taxon>Sphaerotilaceae</taxon>
        <taxon>Ideonella</taxon>
    </lineage>
</organism>
<evidence type="ECO:0000256" key="6">
    <source>
        <dbReference type="ARBA" id="ARBA00022448"/>
    </source>
</evidence>
<dbReference type="Pfam" id="PF00115">
    <property type="entry name" value="COX1"/>
    <property type="match status" value="1"/>
</dbReference>
<feature type="binding site" description="axial binding residue" evidence="19">
    <location>
        <position position="348"/>
    </location>
    <ligand>
        <name>heme b</name>
        <dbReference type="ChEBI" id="CHEBI:60344"/>
        <label>2; high-spin</label>
    </ligand>
    <ligandPart>
        <name>Fe</name>
        <dbReference type="ChEBI" id="CHEBI:18248"/>
    </ligandPart>
</feature>
<feature type="transmembrane region" description="Helical" evidence="21">
    <location>
        <begin position="349"/>
        <end position="368"/>
    </location>
</feature>
<comment type="pathway">
    <text evidence="3">Energy metabolism; oxidative phosphorylation.</text>
</comment>
<keyword evidence="17 21" id="KW-0472">Membrane</keyword>
<evidence type="ECO:0000256" key="3">
    <source>
        <dbReference type="ARBA" id="ARBA00004673"/>
    </source>
</evidence>
<dbReference type="GO" id="GO:0046872">
    <property type="term" value="F:metal ion binding"/>
    <property type="evidence" value="ECO:0007669"/>
    <property type="project" value="UniProtKB-KW"/>
</dbReference>
<evidence type="ECO:0000256" key="9">
    <source>
        <dbReference type="ARBA" id="ARBA00022660"/>
    </source>
</evidence>
<feature type="transmembrane region" description="Helical" evidence="21">
    <location>
        <begin position="436"/>
        <end position="459"/>
    </location>
</feature>
<feature type="transmembrane region" description="Helical" evidence="21">
    <location>
        <begin position="207"/>
        <end position="228"/>
    </location>
</feature>
<evidence type="ECO:0000256" key="13">
    <source>
        <dbReference type="ARBA" id="ARBA00022982"/>
    </source>
</evidence>
<dbReference type="GO" id="GO:0006119">
    <property type="term" value="P:oxidative phosphorylation"/>
    <property type="evidence" value="ECO:0007669"/>
    <property type="project" value="UniProtKB-UniPathway"/>
</dbReference>
<evidence type="ECO:0000256" key="21">
    <source>
        <dbReference type="SAM" id="Phobius"/>
    </source>
</evidence>
<dbReference type="FunFam" id="1.20.210.10:FF:000005">
    <property type="entry name" value="Cytochrome c oxidase, cbb3-type, subunit I"/>
    <property type="match status" value="1"/>
</dbReference>
<comment type="cofactor">
    <cofactor evidence="19">
        <name>heme</name>
        <dbReference type="ChEBI" id="CHEBI:30413"/>
    </cofactor>
    <text evidence="19">Binds 2 heme groups per subunit, denoted as high- and low-spin.</text>
</comment>
<feature type="binding site" evidence="19">
    <location>
        <position position="210"/>
    </location>
    <ligand>
        <name>Cu cation</name>
        <dbReference type="ChEBI" id="CHEBI:23378"/>
        <label>B</label>
    </ligand>
</feature>
<feature type="binding site" description="axial binding residue" evidence="19">
    <location>
        <position position="350"/>
    </location>
    <ligand>
        <name>heme b</name>
        <dbReference type="ChEBI" id="CHEBI:60344"/>
        <label>1; low-spin</label>
    </ligand>
    <ligandPart>
        <name>Fe</name>
        <dbReference type="ChEBI" id="CHEBI:18248"/>
    </ligandPart>
</feature>
<feature type="transmembrane region" description="Helical" evidence="21">
    <location>
        <begin position="96"/>
        <end position="120"/>
    </location>
</feature>
<comment type="cofactor">
    <cofactor evidence="1">
        <name>heme b</name>
        <dbReference type="ChEBI" id="CHEBI:60344"/>
    </cofactor>
</comment>
<keyword evidence="7" id="KW-1003">Cell membrane</keyword>
<evidence type="ECO:0000256" key="10">
    <source>
        <dbReference type="ARBA" id="ARBA00022692"/>
    </source>
</evidence>
<evidence type="ECO:0000256" key="20">
    <source>
        <dbReference type="RuleBase" id="RU000370"/>
    </source>
</evidence>
<feature type="binding site" description="axial binding residue" evidence="19">
    <location>
        <position position="63"/>
    </location>
    <ligand>
        <name>heme b</name>
        <dbReference type="ChEBI" id="CHEBI:60344"/>
        <label>1; low-spin</label>
    </ligand>
    <ligandPart>
        <name>Fe</name>
        <dbReference type="ChEBI" id="CHEBI:18248"/>
    </ligandPart>
</feature>
<keyword evidence="9 20" id="KW-0679">Respiratory chain</keyword>
<evidence type="ECO:0000256" key="4">
    <source>
        <dbReference type="ARBA" id="ARBA00009578"/>
    </source>
</evidence>
<keyword evidence="16" id="KW-0186">Copper</keyword>
<evidence type="ECO:0000256" key="19">
    <source>
        <dbReference type="PIRSR" id="PIRSR604677-50"/>
    </source>
</evidence>
<name>A0A7C9TK24_9BURK</name>
<keyword evidence="11 19" id="KW-0479">Metal-binding</keyword>
<dbReference type="PROSITE" id="PS50855">
    <property type="entry name" value="COX1"/>
    <property type="match status" value="1"/>
</dbReference>
<feature type="binding site" evidence="19">
    <location>
        <position position="260"/>
    </location>
    <ligand>
        <name>Cu cation</name>
        <dbReference type="ChEBI" id="CHEBI:23378"/>
        <label>B</label>
    </ligand>
</feature>
<feature type="transmembrane region" description="Helical" evidence="21">
    <location>
        <begin position="388"/>
        <end position="416"/>
    </location>
</feature>
<dbReference type="PROSITE" id="PS00077">
    <property type="entry name" value="COX1_CUB"/>
    <property type="match status" value="1"/>
</dbReference>
<keyword evidence="6 20" id="KW-0813">Transport</keyword>
<evidence type="ECO:0000313" key="23">
    <source>
        <dbReference type="EMBL" id="NDY92158.1"/>
    </source>
</evidence>
<dbReference type="EMBL" id="JAAGOH010000015">
    <property type="protein sequence ID" value="NDY92158.1"/>
    <property type="molecule type" value="Genomic_DNA"/>
</dbReference>
<keyword evidence="13 20" id="KW-0249">Electron transport</keyword>
<evidence type="ECO:0000256" key="5">
    <source>
        <dbReference type="ARBA" id="ARBA00012949"/>
    </source>
</evidence>
<evidence type="ECO:0000256" key="12">
    <source>
        <dbReference type="ARBA" id="ARBA00022967"/>
    </source>
</evidence>
<keyword evidence="10 20" id="KW-0812">Transmembrane</keyword>
<keyword evidence="12" id="KW-1278">Translocase</keyword>
<feature type="transmembrane region" description="Helical" evidence="21">
    <location>
        <begin position="132"/>
        <end position="153"/>
    </location>
</feature>
<dbReference type="UniPathway" id="UPA00705"/>
<keyword evidence="23" id="KW-0560">Oxidoreductase</keyword>
<feature type="transmembrane region" description="Helical" evidence="21">
    <location>
        <begin position="20"/>
        <end position="44"/>
    </location>
</feature>
<evidence type="ECO:0000256" key="17">
    <source>
        <dbReference type="ARBA" id="ARBA00023136"/>
    </source>
</evidence>
<sequence length="479" mass="53228">MANSSAPAQPAYYDSVGRWFSVVAVLYGIVGMLVGVIVAAQLAWPELNFGIPYITYGRLRPLHTNAVIFAFGGCVLFATSYHVVQRTCQTKLFAPGLAWFTFLGWNLTIVLAVITLPLGITSGKEYAELEWPIDLLIAVTWVAYAIVFFGTVGTRKVRHIYVANWFFGAFILAVALLHIVNSAAVPVSLTKSYSAYAGVQDAMIQWWYGHNAVGFFLTAAFLGMMYYYIPKQAARPVYSYRLSIVHFWALIFTYMWAGPHHLHYTALPDWTQSVGMIFSLILLAPSWGGMINGIMTLSGAWHKLRDDPILKFLIVSLSFYGMSTFEGPMMSIKTVNALSHYTDWTVGHVHSGALGWVGLVSIGSLYHLIPRMFGRTSMHSTRAIELHFWVATIGIVLYIAAMWIAGVMQGLMWRAVNPDGTLVYSFVEGVKATYPFYVIRVIGGALYLTGMVIMFWNVIMTIRNGKVEPVAIPAVHAHA</sequence>
<dbReference type="GO" id="GO:0015990">
    <property type="term" value="P:electron transport coupled proton transport"/>
    <property type="evidence" value="ECO:0007669"/>
    <property type="project" value="TreeGrafter"/>
</dbReference>
<dbReference type="GO" id="GO:0022904">
    <property type="term" value="P:respiratory electron transport chain"/>
    <property type="evidence" value="ECO:0007669"/>
    <property type="project" value="TreeGrafter"/>
</dbReference>
<dbReference type="InterPro" id="IPR000883">
    <property type="entry name" value="Cyt_C_Oxase_1"/>
</dbReference>
<evidence type="ECO:0000256" key="1">
    <source>
        <dbReference type="ARBA" id="ARBA00001970"/>
    </source>
</evidence>
<dbReference type="PANTHER" id="PTHR10422:SF29">
    <property type="entry name" value="CYTOCHROME C OXIDASE SUBUNIT 1 HOMOLOG, BACTEROID"/>
    <property type="match status" value="1"/>
</dbReference>
<comment type="similarity">
    <text evidence="4 20">Belongs to the heme-copper respiratory oxidase family.</text>
</comment>
<dbReference type="InterPro" id="IPR023616">
    <property type="entry name" value="Cyt_c_oxase-like_su1_dom"/>
</dbReference>
<evidence type="ECO:0000259" key="22">
    <source>
        <dbReference type="PROSITE" id="PS50855"/>
    </source>
</evidence>
<reference evidence="23 24" key="1">
    <citation type="submission" date="2020-02" db="EMBL/GenBank/DDBJ databases">
        <title>Ideonella bacterium strain TBM-1.</title>
        <authorList>
            <person name="Chen W.-M."/>
        </authorList>
    </citation>
    <scope>NUCLEOTIDE SEQUENCE [LARGE SCALE GENOMIC DNA]</scope>
    <source>
        <strain evidence="23 24">TBM-1</strain>
    </source>
</reference>
<dbReference type="EC" id="7.1.1.9" evidence="5"/>
<evidence type="ECO:0000256" key="18">
    <source>
        <dbReference type="ARBA" id="ARBA00047816"/>
    </source>
</evidence>
<comment type="subcellular location">
    <subcellularLocation>
        <location evidence="2">Cell membrane</location>
        <topology evidence="2">Multi-pass membrane protein</topology>
    </subcellularLocation>
</comment>
<dbReference type="InterPro" id="IPR036927">
    <property type="entry name" value="Cyt_c_oxase-like_su1_sf"/>
</dbReference>
<accession>A0A7C9TK24</accession>
<gene>
    <name evidence="23" type="primary">ccoN</name>
    <name evidence="23" type="ORF">G3A44_13280</name>
</gene>
<dbReference type="SUPFAM" id="SSF81442">
    <property type="entry name" value="Cytochrome c oxidase subunit I-like"/>
    <property type="match status" value="1"/>
</dbReference>
<dbReference type="NCBIfam" id="TIGR00780">
    <property type="entry name" value="ccoN"/>
    <property type="match status" value="1"/>
</dbReference>
<evidence type="ECO:0000256" key="7">
    <source>
        <dbReference type="ARBA" id="ARBA00022475"/>
    </source>
</evidence>
<comment type="cofactor">
    <cofactor evidence="19">
        <name>Cu(2+)</name>
        <dbReference type="ChEBI" id="CHEBI:29036"/>
    </cofactor>
    <text evidence="19">Binds 1 copper ion per subunit, denoted as copper B.</text>
</comment>
<dbReference type="GO" id="GO:0020037">
    <property type="term" value="F:heme binding"/>
    <property type="evidence" value="ECO:0007669"/>
    <property type="project" value="InterPro"/>
</dbReference>
<keyword evidence="8 19" id="KW-0349">Heme</keyword>
<feature type="domain" description="Cytochrome oxidase subunit I profile" evidence="22">
    <location>
        <begin position="1"/>
        <end position="479"/>
    </location>
</feature>
<dbReference type="GO" id="GO:0016491">
    <property type="term" value="F:oxidoreductase activity"/>
    <property type="evidence" value="ECO:0007669"/>
    <property type="project" value="UniProtKB-KW"/>
</dbReference>
<feature type="transmembrane region" description="Helical" evidence="21">
    <location>
        <begin position="309"/>
        <end position="329"/>
    </location>
</feature>
<comment type="catalytic activity">
    <reaction evidence="18">
        <text>4 Fe(II)-[cytochrome c] + O2 + 8 H(+)(in) = 4 Fe(III)-[cytochrome c] + 2 H2O + 4 H(+)(out)</text>
        <dbReference type="Rhea" id="RHEA:11436"/>
        <dbReference type="Rhea" id="RHEA-COMP:10350"/>
        <dbReference type="Rhea" id="RHEA-COMP:14399"/>
        <dbReference type="ChEBI" id="CHEBI:15377"/>
        <dbReference type="ChEBI" id="CHEBI:15378"/>
        <dbReference type="ChEBI" id="CHEBI:15379"/>
        <dbReference type="ChEBI" id="CHEBI:29033"/>
        <dbReference type="ChEBI" id="CHEBI:29034"/>
        <dbReference type="EC" id="7.1.1.9"/>
    </reaction>
</comment>
<evidence type="ECO:0000256" key="14">
    <source>
        <dbReference type="ARBA" id="ARBA00022989"/>
    </source>
</evidence>
<dbReference type="PANTHER" id="PTHR10422">
    <property type="entry name" value="CYTOCHROME C OXIDASE SUBUNIT 1"/>
    <property type="match status" value="1"/>
</dbReference>
<dbReference type="GO" id="GO:0005886">
    <property type="term" value="C:plasma membrane"/>
    <property type="evidence" value="ECO:0007669"/>
    <property type="project" value="UniProtKB-SubCell"/>
</dbReference>